<evidence type="ECO:0000259" key="1">
    <source>
        <dbReference type="Pfam" id="PF00501"/>
    </source>
</evidence>
<feature type="domain" description="AMP-dependent synthetase/ligase" evidence="1">
    <location>
        <begin position="25"/>
        <end position="383"/>
    </location>
</feature>
<dbReference type="RefSeq" id="WP_200175727.1">
    <property type="nucleotide sequence ID" value="NZ_BAABKQ010000001.1"/>
</dbReference>
<organism evidence="3 4">
    <name type="scientific">Tomitella cavernea</name>
    <dbReference type="NCBI Taxonomy" id="1387982"/>
    <lineage>
        <taxon>Bacteria</taxon>
        <taxon>Bacillati</taxon>
        <taxon>Actinomycetota</taxon>
        <taxon>Actinomycetes</taxon>
        <taxon>Mycobacteriales</taxon>
        <taxon>Tomitella</taxon>
    </lineage>
</organism>
<dbReference type="Gene3D" id="3.40.50.12780">
    <property type="entry name" value="N-terminal domain of ligase-like"/>
    <property type="match status" value="1"/>
</dbReference>
<feature type="domain" description="AMP-binding enzyme C-terminal" evidence="2">
    <location>
        <begin position="434"/>
        <end position="509"/>
    </location>
</feature>
<dbReference type="InterPro" id="IPR042099">
    <property type="entry name" value="ANL_N_sf"/>
</dbReference>
<dbReference type="InterPro" id="IPR000873">
    <property type="entry name" value="AMP-dep_synth/lig_dom"/>
</dbReference>
<gene>
    <name evidence="3" type="ORF">GCM10023353_32050</name>
</gene>
<dbReference type="PANTHER" id="PTHR43767:SF7">
    <property type="entry name" value="MEDIUM_LONG-CHAIN-FATTY-ACID--COA LIGASE FADD8"/>
    <property type="match status" value="1"/>
</dbReference>
<dbReference type="SUPFAM" id="SSF56801">
    <property type="entry name" value="Acetyl-CoA synthetase-like"/>
    <property type="match status" value="1"/>
</dbReference>
<evidence type="ECO:0000313" key="3">
    <source>
        <dbReference type="EMBL" id="GAA4821393.1"/>
    </source>
</evidence>
<comment type="caution">
    <text evidence="3">The sequence shown here is derived from an EMBL/GenBank/DDBJ whole genome shotgun (WGS) entry which is preliminary data.</text>
</comment>
<dbReference type="PROSITE" id="PS00455">
    <property type="entry name" value="AMP_BINDING"/>
    <property type="match status" value="1"/>
</dbReference>
<dbReference type="InterPro" id="IPR025110">
    <property type="entry name" value="AMP-bd_C"/>
</dbReference>
<reference evidence="4" key="1">
    <citation type="journal article" date="2019" name="Int. J. Syst. Evol. Microbiol.">
        <title>The Global Catalogue of Microorganisms (GCM) 10K type strain sequencing project: providing services to taxonomists for standard genome sequencing and annotation.</title>
        <authorList>
            <consortium name="The Broad Institute Genomics Platform"/>
            <consortium name="The Broad Institute Genome Sequencing Center for Infectious Disease"/>
            <person name="Wu L."/>
            <person name="Ma J."/>
        </authorList>
    </citation>
    <scope>NUCLEOTIDE SEQUENCE [LARGE SCALE GENOMIC DNA]</scope>
    <source>
        <strain evidence="4">JCM 18542</strain>
    </source>
</reference>
<accession>A0ABP9D0P2</accession>
<dbReference type="Proteomes" id="UP001500839">
    <property type="component" value="Unassembled WGS sequence"/>
</dbReference>
<proteinExistence type="predicted"/>
<dbReference type="Pfam" id="PF13193">
    <property type="entry name" value="AMP-binding_C"/>
    <property type="match status" value="1"/>
</dbReference>
<dbReference type="InterPro" id="IPR050237">
    <property type="entry name" value="ATP-dep_AMP-bd_enzyme"/>
</dbReference>
<dbReference type="Gene3D" id="3.30.300.30">
    <property type="match status" value="1"/>
</dbReference>
<keyword evidence="4" id="KW-1185">Reference proteome</keyword>
<name>A0ABP9D0P2_9ACTN</name>
<evidence type="ECO:0000313" key="4">
    <source>
        <dbReference type="Proteomes" id="UP001500839"/>
    </source>
</evidence>
<sequence>MSEQTAGCAGVHQRGPTMNSAVFAALRRYPDRVAFSWDGGHCTYREVADMIGRFQAVLAARGCASGQVIGLLGGNRAEVWCAGAAAGGLGMATTWLHPLGSTADRLFQLDDSGASVLLVDERRFPDQGGELAAACAERGVDVLSLGPSPFAADLATLAERHGPARIADLARPADLSNIGYTGGTTGTPKGVERSHAANSAVTGAVLAGFELPPVPRFLAAAPISHVGGSKVVPTLIRGGTVHLVTGFDPGATLRAIGEHRINCTLLVPSMIYALLDSPALGHTDLSSLELVLYGASPISPDRLGEGLDRLGPVFSQMFGQTECYPISLLRRDEHRVDEPGLLASCGFPLPGVSVSIRGEDGSEVPDGEPGELCVRGGPVMDHYHGRDDLTAEALAGGWLHTGDVARRDERGYLYIVDRKKDMIISGGFNVYPREVEDALAAHPAVSAAAVYGVPDARWGEAVTASVVLRPGAAAGEAELIAHVRERKGPVLTPKSLQILDALPLTAVGKIDKRRLRGEAAG</sequence>
<dbReference type="InterPro" id="IPR045851">
    <property type="entry name" value="AMP-bd_C_sf"/>
</dbReference>
<dbReference type="EMBL" id="BAABKQ010000001">
    <property type="protein sequence ID" value="GAA4821393.1"/>
    <property type="molecule type" value="Genomic_DNA"/>
</dbReference>
<evidence type="ECO:0000259" key="2">
    <source>
        <dbReference type="Pfam" id="PF13193"/>
    </source>
</evidence>
<dbReference type="InterPro" id="IPR020845">
    <property type="entry name" value="AMP-binding_CS"/>
</dbReference>
<dbReference type="Pfam" id="PF00501">
    <property type="entry name" value="AMP-binding"/>
    <property type="match status" value="1"/>
</dbReference>
<protein>
    <submittedName>
        <fullName evidence="3">AMP-binding protein</fullName>
    </submittedName>
</protein>
<dbReference type="PANTHER" id="PTHR43767">
    <property type="entry name" value="LONG-CHAIN-FATTY-ACID--COA LIGASE"/>
    <property type="match status" value="1"/>
</dbReference>